<dbReference type="GO" id="GO:0000981">
    <property type="term" value="F:DNA-binding transcription factor activity, RNA polymerase II-specific"/>
    <property type="evidence" value="ECO:0007669"/>
    <property type="project" value="InterPro"/>
</dbReference>
<dbReference type="Proteomes" id="UP000694523">
    <property type="component" value="Unplaced"/>
</dbReference>
<keyword evidence="12" id="KW-1185">Reference proteome</keyword>
<reference evidence="11" key="2">
    <citation type="submission" date="2025-09" db="UniProtKB">
        <authorList>
            <consortium name="Ensembl"/>
        </authorList>
    </citation>
    <scope>IDENTIFICATION</scope>
</reference>
<evidence type="ECO:0000313" key="11">
    <source>
        <dbReference type="Ensembl" id="ENSNMLP00000036422.1"/>
    </source>
</evidence>
<dbReference type="InterPro" id="IPR050394">
    <property type="entry name" value="Homeobox_NK-like"/>
</dbReference>
<dbReference type="InterPro" id="IPR001356">
    <property type="entry name" value="HD"/>
</dbReference>
<evidence type="ECO:0000313" key="12">
    <source>
        <dbReference type="Proteomes" id="UP000694523"/>
    </source>
</evidence>
<dbReference type="PANTHER" id="PTHR24340">
    <property type="entry name" value="HOMEOBOX PROTEIN NKX"/>
    <property type="match status" value="1"/>
</dbReference>
<reference evidence="11" key="1">
    <citation type="submission" date="2025-08" db="UniProtKB">
        <authorList>
            <consortium name="Ensembl"/>
        </authorList>
    </citation>
    <scope>IDENTIFICATION</scope>
</reference>
<keyword evidence="6" id="KW-0804">Transcription</keyword>
<evidence type="ECO:0000256" key="9">
    <source>
        <dbReference type="RuleBase" id="RU000682"/>
    </source>
</evidence>
<evidence type="ECO:0000256" key="1">
    <source>
        <dbReference type="ARBA" id="ARBA00004123"/>
    </source>
</evidence>
<feature type="domain" description="Homeobox" evidence="10">
    <location>
        <begin position="18"/>
        <end position="78"/>
    </location>
</feature>
<dbReference type="InterPro" id="IPR009057">
    <property type="entry name" value="Homeodomain-like_sf"/>
</dbReference>
<evidence type="ECO:0000256" key="5">
    <source>
        <dbReference type="ARBA" id="ARBA00023155"/>
    </source>
</evidence>
<dbReference type="Gene3D" id="1.10.10.60">
    <property type="entry name" value="Homeodomain-like"/>
    <property type="match status" value="1"/>
</dbReference>
<accession>A0A8C6WW59</accession>
<dbReference type="SMART" id="SM00389">
    <property type="entry name" value="HOX"/>
    <property type="match status" value="1"/>
</dbReference>
<keyword evidence="4 8" id="KW-0238">DNA-binding</keyword>
<keyword evidence="5 8" id="KW-0371">Homeobox</keyword>
<feature type="DNA-binding region" description="Homeobox" evidence="8">
    <location>
        <begin position="20"/>
        <end position="79"/>
    </location>
</feature>
<dbReference type="Ensembl" id="ENSNMLT00000040573.1">
    <property type="protein sequence ID" value="ENSNMLP00000036422.1"/>
    <property type="gene ID" value="ENSNMLG00000022597.1"/>
</dbReference>
<evidence type="ECO:0000256" key="2">
    <source>
        <dbReference type="ARBA" id="ARBA00022473"/>
    </source>
</evidence>
<evidence type="ECO:0000259" key="10">
    <source>
        <dbReference type="PROSITE" id="PS50071"/>
    </source>
</evidence>
<protein>
    <submittedName>
        <fullName evidence="11">NK3 homeobox 3</fullName>
    </submittedName>
</protein>
<dbReference type="AlphaFoldDB" id="A0A8C6WW59"/>
<evidence type="ECO:0000256" key="4">
    <source>
        <dbReference type="ARBA" id="ARBA00023125"/>
    </source>
</evidence>
<comment type="subcellular location">
    <subcellularLocation>
        <location evidence="1 8 9">Nucleus</location>
    </subcellularLocation>
</comment>
<dbReference type="GO" id="GO:0030154">
    <property type="term" value="P:cell differentiation"/>
    <property type="evidence" value="ECO:0007669"/>
    <property type="project" value="TreeGrafter"/>
</dbReference>
<name>A0A8C6WW59_9GOBI</name>
<dbReference type="PANTHER" id="PTHR24340:SF73">
    <property type="entry name" value="HOMEOBOX PROTEIN BAGPIPE-RELATED"/>
    <property type="match status" value="1"/>
</dbReference>
<evidence type="ECO:0000256" key="7">
    <source>
        <dbReference type="ARBA" id="ARBA00023242"/>
    </source>
</evidence>
<evidence type="ECO:0000256" key="8">
    <source>
        <dbReference type="PROSITE-ProRule" id="PRU00108"/>
    </source>
</evidence>
<keyword evidence="2" id="KW-0217">Developmental protein</keyword>
<dbReference type="InterPro" id="IPR017970">
    <property type="entry name" value="Homeobox_CS"/>
</dbReference>
<sequence>FTQQEPQETSAGDTLISPAKKRSRAAFSQAQVCELERRFSAQRYLSGPERTALAGSLKLTETQVKTWFQNRRYKTKRRQTVTELVACSLRRIAVMRDSQKLQEARIQRPVSMYNAHRHFQQCHQCAQICCQPWSPETISYKLWTNEMTQ</sequence>
<dbReference type="GO" id="GO:0000978">
    <property type="term" value="F:RNA polymerase II cis-regulatory region sequence-specific DNA binding"/>
    <property type="evidence" value="ECO:0007669"/>
    <property type="project" value="TreeGrafter"/>
</dbReference>
<organism evidence="11 12">
    <name type="scientific">Neogobius melanostomus</name>
    <name type="common">round goby</name>
    <dbReference type="NCBI Taxonomy" id="47308"/>
    <lineage>
        <taxon>Eukaryota</taxon>
        <taxon>Metazoa</taxon>
        <taxon>Chordata</taxon>
        <taxon>Craniata</taxon>
        <taxon>Vertebrata</taxon>
        <taxon>Euteleostomi</taxon>
        <taxon>Actinopterygii</taxon>
        <taxon>Neopterygii</taxon>
        <taxon>Teleostei</taxon>
        <taxon>Neoteleostei</taxon>
        <taxon>Acanthomorphata</taxon>
        <taxon>Gobiaria</taxon>
        <taxon>Gobiiformes</taxon>
        <taxon>Gobioidei</taxon>
        <taxon>Gobiidae</taxon>
        <taxon>Benthophilinae</taxon>
        <taxon>Neogobiini</taxon>
        <taxon>Neogobius</taxon>
    </lineage>
</organism>
<keyword evidence="3" id="KW-0805">Transcription regulation</keyword>
<dbReference type="PROSITE" id="PS50071">
    <property type="entry name" value="HOMEOBOX_2"/>
    <property type="match status" value="1"/>
</dbReference>
<dbReference type="GO" id="GO:0005634">
    <property type="term" value="C:nucleus"/>
    <property type="evidence" value="ECO:0007669"/>
    <property type="project" value="UniProtKB-SubCell"/>
</dbReference>
<dbReference type="Pfam" id="PF00046">
    <property type="entry name" value="Homeodomain"/>
    <property type="match status" value="1"/>
</dbReference>
<evidence type="ECO:0000256" key="3">
    <source>
        <dbReference type="ARBA" id="ARBA00023015"/>
    </source>
</evidence>
<proteinExistence type="predicted"/>
<dbReference type="SUPFAM" id="SSF46689">
    <property type="entry name" value="Homeodomain-like"/>
    <property type="match status" value="1"/>
</dbReference>
<dbReference type="CDD" id="cd00086">
    <property type="entry name" value="homeodomain"/>
    <property type="match status" value="1"/>
</dbReference>
<dbReference type="PRINTS" id="PR00024">
    <property type="entry name" value="HOMEOBOX"/>
</dbReference>
<dbReference type="InterPro" id="IPR020479">
    <property type="entry name" value="HD_metazoa"/>
</dbReference>
<dbReference type="PROSITE" id="PS00027">
    <property type="entry name" value="HOMEOBOX_1"/>
    <property type="match status" value="1"/>
</dbReference>
<keyword evidence="7 8" id="KW-0539">Nucleus</keyword>
<evidence type="ECO:0000256" key="6">
    <source>
        <dbReference type="ARBA" id="ARBA00023163"/>
    </source>
</evidence>